<keyword evidence="4" id="KW-1003">Cell membrane</keyword>
<accession>A0A8J2ZLJ7</accession>
<keyword evidence="7" id="KW-0472">Membrane</keyword>
<dbReference type="EMBL" id="BMJV01000005">
    <property type="protein sequence ID" value="GGG77327.1"/>
    <property type="molecule type" value="Genomic_DNA"/>
</dbReference>
<comment type="similarity">
    <text evidence="2">Belongs to the ABC transporter superfamily.</text>
</comment>
<evidence type="ECO:0000256" key="4">
    <source>
        <dbReference type="ARBA" id="ARBA00022475"/>
    </source>
</evidence>
<gene>
    <name evidence="9" type="ORF">GCM10011415_27750</name>
</gene>
<keyword evidence="3" id="KW-0813">Transport</keyword>
<evidence type="ECO:0000256" key="1">
    <source>
        <dbReference type="ARBA" id="ARBA00004417"/>
    </source>
</evidence>
<evidence type="ECO:0000256" key="3">
    <source>
        <dbReference type="ARBA" id="ARBA00022448"/>
    </source>
</evidence>
<dbReference type="InterPro" id="IPR027417">
    <property type="entry name" value="P-loop_NTPase"/>
</dbReference>
<dbReference type="SUPFAM" id="SSF52540">
    <property type="entry name" value="P-loop containing nucleoside triphosphate hydrolases"/>
    <property type="match status" value="1"/>
</dbReference>
<comment type="subcellular location">
    <subcellularLocation>
        <location evidence="1">Cell inner membrane</location>
        <topology evidence="1">Peripheral membrane protein</topology>
    </subcellularLocation>
</comment>
<evidence type="ECO:0000313" key="9">
    <source>
        <dbReference type="EMBL" id="GGG77327.1"/>
    </source>
</evidence>
<evidence type="ECO:0000313" key="10">
    <source>
        <dbReference type="Proteomes" id="UP000617145"/>
    </source>
</evidence>
<dbReference type="PANTHER" id="PTHR43297:SF2">
    <property type="entry name" value="DIPEPTIDE TRANSPORT ATP-BINDING PROTEIN DPPD"/>
    <property type="match status" value="1"/>
</dbReference>
<dbReference type="GO" id="GO:0055085">
    <property type="term" value="P:transmembrane transport"/>
    <property type="evidence" value="ECO:0007669"/>
    <property type="project" value="UniProtKB-ARBA"/>
</dbReference>
<dbReference type="NCBIfam" id="TIGR01727">
    <property type="entry name" value="oligo_HPY"/>
    <property type="match status" value="1"/>
</dbReference>
<proteinExistence type="inferred from homology"/>
<dbReference type="GO" id="GO:0005886">
    <property type="term" value="C:plasma membrane"/>
    <property type="evidence" value="ECO:0007669"/>
    <property type="project" value="UniProtKB-SubCell"/>
</dbReference>
<dbReference type="PROSITE" id="PS50893">
    <property type="entry name" value="ABC_TRANSPORTER_2"/>
    <property type="match status" value="1"/>
</dbReference>
<dbReference type="InterPro" id="IPR050388">
    <property type="entry name" value="ABC_Ni/Peptide_Import"/>
</dbReference>
<evidence type="ECO:0000256" key="7">
    <source>
        <dbReference type="ARBA" id="ARBA00023136"/>
    </source>
</evidence>
<protein>
    <submittedName>
        <fullName evidence="9">ABC transporter ATP-binding protein</fullName>
    </submittedName>
</protein>
<evidence type="ECO:0000256" key="2">
    <source>
        <dbReference type="ARBA" id="ARBA00005417"/>
    </source>
</evidence>
<keyword evidence="5" id="KW-0547">Nucleotide-binding</keyword>
<dbReference type="Gene3D" id="3.40.50.300">
    <property type="entry name" value="P-loop containing nucleotide triphosphate hydrolases"/>
    <property type="match status" value="1"/>
</dbReference>
<dbReference type="RefSeq" id="WP_188790814.1">
    <property type="nucleotide sequence ID" value="NZ_BMJV01000005.1"/>
</dbReference>
<name>A0A8J2ZLJ7_9RHOB</name>
<comment type="caution">
    <text evidence="9">The sequence shown here is derived from an EMBL/GenBank/DDBJ whole genome shotgun (WGS) entry which is preliminary data.</text>
</comment>
<dbReference type="Pfam" id="PF00005">
    <property type="entry name" value="ABC_tran"/>
    <property type="match status" value="1"/>
</dbReference>
<evidence type="ECO:0000259" key="8">
    <source>
        <dbReference type="PROSITE" id="PS50893"/>
    </source>
</evidence>
<reference evidence="9" key="1">
    <citation type="journal article" date="2014" name="Int. J. Syst. Evol. Microbiol.">
        <title>Complete genome sequence of Corynebacterium casei LMG S-19264T (=DSM 44701T), isolated from a smear-ripened cheese.</title>
        <authorList>
            <consortium name="US DOE Joint Genome Institute (JGI-PGF)"/>
            <person name="Walter F."/>
            <person name="Albersmeier A."/>
            <person name="Kalinowski J."/>
            <person name="Ruckert C."/>
        </authorList>
    </citation>
    <scope>NUCLEOTIDE SEQUENCE</scope>
    <source>
        <strain evidence="9">CGMCC 1.15762</strain>
    </source>
</reference>
<sequence>MSAPVLQLDKVCIRYPGAPADAVRGVSFDLRRGETLGLVGESGSGKSTLAAATMGLLPAGTAVQGAIRFEGRALFSEITDQQLRRLRGRRIGTISQDPFTALNPVMRIGTQLDALLHWTHDRPKKDRMARIETMLERVGLSDPKVRMAQYPHQMSGGILQRISIAAAMLAEPTLLIADEPTTALDATTEAQILGIMAEAKATLDGATLFITHDMSVVERLCDRIAVLYAGELVETGTVREVLDAPQHPYTRALLDCDPARITEPTRRLPTIEGTVPPIHKRPDGCIFAPRCPAAIARCHAEAPERHELGPRRSAACHLASPTPVTP</sequence>
<dbReference type="GO" id="GO:0005524">
    <property type="term" value="F:ATP binding"/>
    <property type="evidence" value="ECO:0007669"/>
    <property type="project" value="UniProtKB-KW"/>
</dbReference>
<dbReference type="GO" id="GO:0015833">
    <property type="term" value="P:peptide transport"/>
    <property type="evidence" value="ECO:0007669"/>
    <property type="project" value="InterPro"/>
</dbReference>
<dbReference type="SMART" id="SM00382">
    <property type="entry name" value="AAA"/>
    <property type="match status" value="1"/>
</dbReference>
<keyword evidence="10" id="KW-1185">Reference proteome</keyword>
<reference evidence="9" key="2">
    <citation type="submission" date="2020-09" db="EMBL/GenBank/DDBJ databases">
        <authorList>
            <person name="Sun Q."/>
            <person name="Zhou Y."/>
        </authorList>
    </citation>
    <scope>NUCLEOTIDE SEQUENCE</scope>
    <source>
        <strain evidence="9">CGMCC 1.15762</strain>
    </source>
</reference>
<dbReference type="InterPro" id="IPR003439">
    <property type="entry name" value="ABC_transporter-like_ATP-bd"/>
</dbReference>
<dbReference type="FunFam" id="3.40.50.300:FF:000016">
    <property type="entry name" value="Oligopeptide ABC transporter ATP-binding component"/>
    <property type="match status" value="1"/>
</dbReference>
<evidence type="ECO:0000256" key="6">
    <source>
        <dbReference type="ARBA" id="ARBA00022840"/>
    </source>
</evidence>
<dbReference type="PANTHER" id="PTHR43297">
    <property type="entry name" value="OLIGOPEPTIDE TRANSPORT ATP-BINDING PROTEIN APPD"/>
    <property type="match status" value="1"/>
</dbReference>
<organism evidence="9 10">
    <name type="scientific">Salipiger pallidus</name>
    <dbReference type="NCBI Taxonomy" id="1775170"/>
    <lineage>
        <taxon>Bacteria</taxon>
        <taxon>Pseudomonadati</taxon>
        <taxon>Pseudomonadota</taxon>
        <taxon>Alphaproteobacteria</taxon>
        <taxon>Rhodobacterales</taxon>
        <taxon>Roseobacteraceae</taxon>
        <taxon>Salipiger</taxon>
    </lineage>
</organism>
<dbReference type="InterPro" id="IPR013563">
    <property type="entry name" value="Oligopep_ABC_C"/>
</dbReference>
<dbReference type="CDD" id="cd03257">
    <property type="entry name" value="ABC_NikE_OppD_transporters"/>
    <property type="match status" value="1"/>
</dbReference>
<dbReference type="AlphaFoldDB" id="A0A8J2ZLJ7"/>
<keyword evidence="6 9" id="KW-0067">ATP-binding</keyword>
<dbReference type="InterPro" id="IPR003593">
    <property type="entry name" value="AAA+_ATPase"/>
</dbReference>
<feature type="domain" description="ABC transporter" evidence="8">
    <location>
        <begin position="6"/>
        <end position="254"/>
    </location>
</feature>
<dbReference type="GO" id="GO:0016887">
    <property type="term" value="F:ATP hydrolysis activity"/>
    <property type="evidence" value="ECO:0007669"/>
    <property type="project" value="InterPro"/>
</dbReference>
<dbReference type="Pfam" id="PF08352">
    <property type="entry name" value="oligo_HPY"/>
    <property type="match status" value="1"/>
</dbReference>
<dbReference type="Proteomes" id="UP000617145">
    <property type="component" value="Unassembled WGS sequence"/>
</dbReference>
<evidence type="ECO:0000256" key="5">
    <source>
        <dbReference type="ARBA" id="ARBA00022741"/>
    </source>
</evidence>